<feature type="region of interest" description="Disordered" evidence="1">
    <location>
        <begin position="358"/>
        <end position="384"/>
    </location>
</feature>
<name>A0A6A3N705_9STRA</name>
<proteinExistence type="predicted"/>
<feature type="compositionally biased region" description="Low complexity" evidence="1">
    <location>
        <begin position="360"/>
        <end position="372"/>
    </location>
</feature>
<comment type="caution">
    <text evidence="2">The sequence shown here is derived from an EMBL/GenBank/DDBJ whole genome shotgun (WGS) entry which is preliminary data.</text>
</comment>
<evidence type="ECO:0000313" key="2">
    <source>
        <dbReference type="EMBL" id="KAE9037432.1"/>
    </source>
</evidence>
<dbReference type="Proteomes" id="UP000429607">
    <property type="component" value="Unassembled WGS sequence"/>
</dbReference>
<evidence type="ECO:0000313" key="3">
    <source>
        <dbReference type="Proteomes" id="UP000429607"/>
    </source>
</evidence>
<gene>
    <name evidence="2" type="ORF">PR001_g8381</name>
</gene>
<dbReference type="AlphaFoldDB" id="A0A6A3N705"/>
<dbReference type="EMBL" id="QXFV01000441">
    <property type="protein sequence ID" value="KAE9037432.1"/>
    <property type="molecule type" value="Genomic_DNA"/>
</dbReference>
<evidence type="ECO:0000256" key="1">
    <source>
        <dbReference type="SAM" id="MobiDB-lite"/>
    </source>
</evidence>
<organism evidence="2 3">
    <name type="scientific">Phytophthora rubi</name>
    <dbReference type="NCBI Taxonomy" id="129364"/>
    <lineage>
        <taxon>Eukaryota</taxon>
        <taxon>Sar</taxon>
        <taxon>Stramenopiles</taxon>
        <taxon>Oomycota</taxon>
        <taxon>Peronosporomycetes</taxon>
        <taxon>Peronosporales</taxon>
        <taxon>Peronosporaceae</taxon>
        <taxon>Phytophthora</taxon>
    </lineage>
</organism>
<sequence>MATDQVLAQFIQMIEVHQAMMQETTCNIQALMIQQASFQSELIAQATFQCSTFAHEFRADYPTKNANSIESCGAMANAVSLLTAAPVGLPGFEPTHSLEMLLGDGYDLVRHQRVGNISSALSGFPTTSQFELEESKSRDVLLAPGFYNENHEISLPNKRNCGVDGSESYSSCRVTSCVPATSCLPDRLNLPGIGDTEIISYSPRHNDKSVDNKVCVGIERCSSGISVGDNSIPSNMESSFSATRIEANCVRSVSTSSLQSTTNCHLPVTKLKQPMEVLQCGDIAPVGPPRARDNSPTTFGPGSVPLTNYQLLNVEYSESCELLMETPLVHCGTLDILQSIRPSATRGVDCLAALSSRPRSSNQCVPSPSSSSHIDDSESTSCPNQPYYGPIRPGNCGDFSKLFCGYGHEPLLRLAPDIDICVAPFNSPVLSSDSFSKPHFKSIASVIAPP</sequence>
<accession>A0A6A3N705</accession>
<protein>
    <submittedName>
        <fullName evidence="2">Uncharacterized protein</fullName>
    </submittedName>
</protein>
<reference evidence="2 3" key="1">
    <citation type="submission" date="2018-09" db="EMBL/GenBank/DDBJ databases">
        <title>Genomic investigation of the strawberry pathogen Phytophthora fragariae indicates pathogenicity is determined by transcriptional variation in three key races.</title>
        <authorList>
            <person name="Adams T.M."/>
            <person name="Armitage A.D."/>
            <person name="Sobczyk M.K."/>
            <person name="Bates H.J."/>
            <person name="Dunwell J.M."/>
            <person name="Nellist C.F."/>
            <person name="Harrison R.J."/>
        </authorList>
    </citation>
    <scope>NUCLEOTIDE SEQUENCE [LARGE SCALE GENOMIC DNA]</scope>
    <source>
        <strain evidence="2 3">SCRP249</strain>
    </source>
</reference>